<accession>A0A0G4IFQ0</accession>
<dbReference type="AlphaFoldDB" id="A0A0G4IFQ0"/>
<name>A0A0G4IFQ0_9ALVE</name>
<gene>
    <name evidence="3" type="ORF">Cvel_14082</name>
</gene>
<sequence length="131" mass="13927">MRSIFTVVSLAAIFASASAFVRSGISPLRQASRQAASRREQSFDAGLETLEPFASPLSLDSLNLDEKQAAAAIAALSPFLTAAAAYAQEEGDVPEDADLTPFTLLILPGIAVFWALFNAGRKILQQVTDKL</sequence>
<feature type="transmembrane region" description="Helical" evidence="1">
    <location>
        <begin position="69"/>
        <end position="87"/>
    </location>
</feature>
<proteinExistence type="predicted"/>
<feature type="signal peptide" evidence="2">
    <location>
        <begin position="1"/>
        <end position="19"/>
    </location>
</feature>
<evidence type="ECO:0000256" key="2">
    <source>
        <dbReference type="SAM" id="SignalP"/>
    </source>
</evidence>
<keyword evidence="1" id="KW-1133">Transmembrane helix</keyword>
<evidence type="ECO:0000313" key="3">
    <source>
        <dbReference type="EMBL" id="CEM56088.1"/>
    </source>
</evidence>
<keyword evidence="2" id="KW-0732">Signal</keyword>
<reference evidence="3" key="1">
    <citation type="submission" date="2014-11" db="EMBL/GenBank/DDBJ databases">
        <authorList>
            <person name="Otto D Thomas"/>
            <person name="Naeem Raeece"/>
        </authorList>
    </citation>
    <scope>NUCLEOTIDE SEQUENCE</scope>
</reference>
<protein>
    <submittedName>
        <fullName evidence="3">Uncharacterized protein</fullName>
    </submittedName>
</protein>
<keyword evidence="1" id="KW-0812">Transmembrane</keyword>
<feature type="chain" id="PRO_5005192984" evidence="2">
    <location>
        <begin position="20"/>
        <end position="131"/>
    </location>
</feature>
<dbReference type="VEuPathDB" id="CryptoDB:Cvel_14082"/>
<evidence type="ECO:0000256" key="1">
    <source>
        <dbReference type="SAM" id="Phobius"/>
    </source>
</evidence>
<dbReference type="EMBL" id="CDMZ01005941">
    <property type="protein sequence ID" value="CEM56088.1"/>
    <property type="molecule type" value="Genomic_DNA"/>
</dbReference>
<organism evidence="3">
    <name type="scientific">Chromera velia CCMP2878</name>
    <dbReference type="NCBI Taxonomy" id="1169474"/>
    <lineage>
        <taxon>Eukaryota</taxon>
        <taxon>Sar</taxon>
        <taxon>Alveolata</taxon>
        <taxon>Colpodellida</taxon>
        <taxon>Chromeraceae</taxon>
        <taxon>Chromera</taxon>
    </lineage>
</organism>
<feature type="transmembrane region" description="Helical" evidence="1">
    <location>
        <begin position="99"/>
        <end position="117"/>
    </location>
</feature>
<keyword evidence="1" id="KW-0472">Membrane</keyword>